<name>A0A061ISS3_TRYRA</name>
<proteinExistence type="predicted"/>
<comment type="caution">
    <text evidence="1">The sequence shown here is derived from an EMBL/GenBank/DDBJ whole genome shotgun (WGS) entry which is preliminary data.</text>
</comment>
<organism evidence="1 2">
    <name type="scientific">Trypanosoma rangeli SC58</name>
    <dbReference type="NCBI Taxonomy" id="429131"/>
    <lineage>
        <taxon>Eukaryota</taxon>
        <taxon>Discoba</taxon>
        <taxon>Euglenozoa</taxon>
        <taxon>Kinetoplastea</taxon>
        <taxon>Metakinetoplastina</taxon>
        <taxon>Trypanosomatida</taxon>
        <taxon>Trypanosomatidae</taxon>
        <taxon>Trypanosoma</taxon>
        <taxon>Herpetosoma</taxon>
    </lineage>
</organism>
<accession>A0A061ISS3</accession>
<dbReference type="EMBL" id="AUPL01006355">
    <property type="protein sequence ID" value="ESL05978.1"/>
    <property type="molecule type" value="Genomic_DNA"/>
</dbReference>
<gene>
    <name evidence="1" type="ORF">TRSC58_06355</name>
</gene>
<dbReference type="Proteomes" id="UP000031737">
    <property type="component" value="Unassembled WGS sequence"/>
</dbReference>
<evidence type="ECO:0008006" key="3">
    <source>
        <dbReference type="Google" id="ProtNLM"/>
    </source>
</evidence>
<sequence>MEKEGASMGLPSDGYLCRSFLSKLVDLAFWDAEKQRPRTPRKVVEALQSGLQQHAEEYYQAVVEHFDQFLLRLQDHGASALDGQKLFFAFPNKDGTMTELFPNGISVKVTAENYGCFLSLVHNVRHDLPALLRDLPIDPKLHLSGDYYPVASFITEHLLNLSSEWYIDNEEDWKALNVTYCLPFNGKLFDVFPGMHNALVPYWNAKRFGIGAMRLLQQLTAGHQLSAQFFAPPSEELQQQLLSIKSRGYWDFLHTLQRMNGPFGRILSVEEFDAIGLTYSIPAGNIFVPLIPGKEHERVAYEDKDLFVSLAISKLMEMMTPTTRSSNFAFSPHPLIDDMPPSEKAFWDTVEAITNDPAKAVGLCFAIRVLGQDIFLKESGDNIGVTKENLKEYVDRLCQRQEMIHNAFVQNEIQTTEMGMVPTGHTPPTTATLMESLHQYPPQSSHLWNTFTLDPEDANNEIFHIVNATPSRKEEHMAGELEGSLSFAIPISGKGLYKLLPHGEKILVTRLNEKEFVERIWYEKKRLLCMASTPWKRHLTSAQPDATAVFEPADEVLPGCSHLPRIEAVESLRSQRQRINCDPSSGLMRVTTSATLDEIDMYKKNLMLLKQSRNRLSPRTFQDLGLRYALTVGGEELELVRDGRRQFVAMHELGSYVDMAVCKLEELRHHVLQRNEGYPYSLVVPFHHPPPQRKNLQPG</sequence>
<evidence type="ECO:0000313" key="2">
    <source>
        <dbReference type="Proteomes" id="UP000031737"/>
    </source>
</evidence>
<reference evidence="1 2" key="1">
    <citation type="submission" date="2013-07" db="EMBL/GenBank/DDBJ databases">
        <authorList>
            <person name="Stoco P.H."/>
            <person name="Wagner G."/>
            <person name="Gerber A."/>
            <person name="Zaha A."/>
            <person name="Thompson C."/>
            <person name="Bartholomeu D.C."/>
            <person name="Luckemeyer D.D."/>
            <person name="Bahia D."/>
            <person name="Loreto E."/>
            <person name="Prestes E.B."/>
            <person name="Lima F.M."/>
            <person name="Rodrigues-Luiz G."/>
            <person name="Vallejo G.A."/>
            <person name="Filho J.F."/>
            <person name="Monteiro K.M."/>
            <person name="Tyler K.M."/>
            <person name="de Almeida L.G."/>
            <person name="Ortiz M.F."/>
            <person name="Siervo M.A."/>
            <person name="de Moraes M.H."/>
            <person name="Cunha O.L."/>
            <person name="Mendonca-Neto R."/>
            <person name="Silva R."/>
            <person name="Teixeira S.M."/>
            <person name="Murta S.M."/>
            <person name="Sincero T.C."/>
            <person name="Mendes T.A."/>
            <person name="Urmenyi T.P."/>
            <person name="Silva V.G."/>
            <person name="da Rocha W.D."/>
            <person name="Andersson B."/>
            <person name="Romanha A.J."/>
            <person name="Steindel M."/>
            <person name="de Vasconcelos A.T."/>
            <person name="Grisard E.C."/>
        </authorList>
    </citation>
    <scope>NUCLEOTIDE SEQUENCE [LARGE SCALE GENOMIC DNA]</scope>
    <source>
        <strain evidence="1 2">SC58</strain>
    </source>
</reference>
<protein>
    <recommendedName>
        <fullName evidence="3">HECT domain-containing protein</fullName>
    </recommendedName>
</protein>
<evidence type="ECO:0000313" key="1">
    <source>
        <dbReference type="EMBL" id="ESL05978.1"/>
    </source>
</evidence>
<dbReference type="OrthoDB" id="239802at2759"/>
<dbReference type="Gene3D" id="3.30.2160.10">
    <property type="entry name" value="Hect, E3 ligase catalytic domain"/>
    <property type="match status" value="1"/>
</dbReference>
<dbReference type="VEuPathDB" id="TriTrypDB:TRSC58_06355"/>
<keyword evidence="2" id="KW-1185">Reference proteome</keyword>
<dbReference type="AlphaFoldDB" id="A0A061ISS3"/>